<feature type="transmembrane region" description="Helical" evidence="9">
    <location>
        <begin position="256"/>
        <end position="277"/>
    </location>
</feature>
<feature type="transmembrane region" description="Helical" evidence="9">
    <location>
        <begin position="56"/>
        <end position="76"/>
    </location>
</feature>
<dbReference type="AlphaFoldDB" id="A0A7W4TQK8"/>
<evidence type="ECO:0000256" key="8">
    <source>
        <dbReference type="SAM" id="MobiDB-lite"/>
    </source>
</evidence>
<evidence type="ECO:0000256" key="3">
    <source>
        <dbReference type="ARBA" id="ARBA00022449"/>
    </source>
</evidence>
<dbReference type="PANTHER" id="PTHR32507:SF8">
    <property type="entry name" value="CNH1P"/>
    <property type="match status" value="1"/>
</dbReference>
<feature type="transmembrane region" description="Helical" evidence="9">
    <location>
        <begin position="328"/>
        <end position="349"/>
    </location>
</feature>
<feature type="transmembrane region" description="Helical" evidence="9">
    <location>
        <begin position="121"/>
        <end position="141"/>
    </location>
</feature>
<dbReference type="Pfam" id="PF00999">
    <property type="entry name" value="Na_H_Exchanger"/>
    <property type="match status" value="1"/>
</dbReference>
<comment type="subcellular location">
    <subcellularLocation>
        <location evidence="1">Cell membrane</location>
        <topology evidence="1">Multi-pass membrane protein</topology>
    </subcellularLocation>
</comment>
<comment type="caution">
    <text evidence="11">The sequence shown here is derived from an EMBL/GenBank/DDBJ whole genome shotgun (WGS) entry which is preliminary data.</text>
</comment>
<feature type="transmembrane region" description="Helical" evidence="9">
    <location>
        <begin position="201"/>
        <end position="222"/>
    </location>
</feature>
<feature type="transmembrane region" description="Helical" evidence="9">
    <location>
        <begin position="162"/>
        <end position="181"/>
    </location>
</feature>
<evidence type="ECO:0000256" key="5">
    <source>
        <dbReference type="ARBA" id="ARBA00022989"/>
    </source>
</evidence>
<dbReference type="EMBL" id="JACHVY010000005">
    <property type="protein sequence ID" value="MBB2903130.1"/>
    <property type="molecule type" value="Genomic_DNA"/>
</dbReference>
<evidence type="ECO:0000256" key="1">
    <source>
        <dbReference type="ARBA" id="ARBA00004651"/>
    </source>
</evidence>
<evidence type="ECO:0000256" key="2">
    <source>
        <dbReference type="ARBA" id="ARBA00022448"/>
    </source>
</evidence>
<feature type="region of interest" description="Disordered" evidence="8">
    <location>
        <begin position="423"/>
        <end position="444"/>
    </location>
</feature>
<keyword evidence="5 9" id="KW-1133">Transmembrane helix</keyword>
<proteinExistence type="predicted"/>
<evidence type="ECO:0000313" key="12">
    <source>
        <dbReference type="Proteomes" id="UP000533269"/>
    </source>
</evidence>
<evidence type="ECO:0000256" key="7">
    <source>
        <dbReference type="ARBA" id="ARBA00023136"/>
    </source>
</evidence>
<name>A0A7W4TQK8_KINRA</name>
<feature type="transmembrane region" description="Helical" evidence="9">
    <location>
        <begin position="298"/>
        <end position="322"/>
    </location>
</feature>
<dbReference type="GO" id="GO:0015297">
    <property type="term" value="F:antiporter activity"/>
    <property type="evidence" value="ECO:0007669"/>
    <property type="project" value="UniProtKB-KW"/>
</dbReference>
<reference evidence="11 12" key="1">
    <citation type="submission" date="2020-08" db="EMBL/GenBank/DDBJ databases">
        <title>The Agave Microbiome: Exploring the role of microbial communities in plant adaptations to desert environments.</title>
        <authorList>
            <person name="Partida-Martinez L.P."/>
        </authorList>
    </citation>
    <scope>NUCLEOTIDE SEQUENCE [LARGE SCALE GENOMIC DNA]</scope>
    <source>
        <strain evidence="11 12">AS2.23</strain>
    </source>
</reference>
<reference evidence="11 12" key="2">
    <citation type="submission" date="2020-08" db="EMBL/GenBank/DDBJ databases">
        <authorList>
            <person name="Partida-Martinez L."/>
            <person name="Huntemann M."/>
            <person name="Clum A."/>
            <person name="Wang J."/>
            <person name="Palaniappan K."/>
            <person name="Ritter S."/>
            <person name="Chen I.-M."/>
            <person name="Stamatis D."/>
            <person name="Reddy T."/>
            <person name="O'Malley R."/>
            <person name="Daum C."/>
            <person name="Shapiro N."/>
            <person name="Ivanova N."/>
            <person name="Kyrpides N."/>
            <person name="Woyke T."/>
        </authorList>
    </citation>
    <scope>NUCLEOTIDE SEQUENCE [LARGE SCALE GENOMIC DNA]</scope>
    <source>
        <strain evidence="11 12">AS2.23</strain>
    </source>
</reference>
<dbReference type="PANTHER" id="PTHR32507">
    <property type="entry name" value="NA(+)/H(+) ANTIPORTER 1"/>
    <property type="match status" value="1"/>
</dbReference>
<feature type="transmembrane region" description="Helical" evidence="9">
    <location>
        <begin position="88"/>
        <end position="109"/>
    </location>
</feature>
<accession>A0A7W4TQK8</accession>
<dbReference type="Proteomes" id="UP000533269">
    <property type="component" value="Unassembled WGS sequence"/>
</dbReference>
<organism evidence="11 12">
    <name type="scientific">Kineococcus radiotolerans</name>
    <dbReference type="NCBI Taxonomy" id="131568"/>
    <lineage>
        <taxon>Bacteria</taxon>
        <taxon>Bacillati</taxon>
        <taxon>Actinomycetota</taxon>
        <taxon>Actinomycetes</taxon>
        <taxon>Kineosporiales</taxon>
        <taxon>Kineosporiaceae</taxon>
        <taxon>Kineococcus</taxon>
    </lineage>
</organism>
<evidence type="ECO:0000313" key="11">
    <source>
        <dbReference type="EMBL" id="MBB2903130.1"/>
    </source>
</evidence>
<keyword evidence="6" id="KW-0406">Ion transport</keyword>
<feature type="transmembrane region" description="Helical" evidence="9">
    <location>
        <begin position="387"/>
        <end position="410"/>
    </location>
</feature>
<dbReference type="RefSeq" id="WP_221184183.1">
    <property type="nucleotide sequence ID" value="NZ_JACHVY010000005.1"/>
</dbReference>
<feature type="domain" description="Cation/H+ exchanger transmembrane" evidence="10">
    <location>
        <begin position="13"/>
        <end position="415"/>
    </location>
</feature>
<dbReference type="GO" id="GO:1902600">
    <property type="term" value="P:proton transmembrane transport"/>
    <property type="evidence" value="ECO:0007669"/>
    <property type="project" value="InterPro"/>
</dbReference>
<sequence>MTLTLAMIAGAIIVRSLLARVLDRWLAGPATAMLVMGALAALLTSGSTVEALNTTVAQHVVEVVLALLLFSDATMVRGGRLFGSHPRLLARVLLLAMPLSIGLTVAVGVPLLGGAEAQGGLTWPVLLVIACIVVPTDFAAAERLLKHTRLSSRVRTTLNLESGYNDALISPLFLFAIALAVGPRGQEDPLGGLATALPYALKALVVGVVVGAALAGGLHAAAARGWVDASARRMLVLMAPLLTYAVTLAWNGNGFVASFVAGAVFANVHRVVAALAARTRPDGERQQLLLTREEDFRFLHDVTGLAVMAVWFLVGSACVLAFAGGVPWPVLLFTLVALTLVRLLPVWVGTAGSGVPGRERVLLGVLGARGTTSIVFGLLAYNSLTGAVADTVLLITVLTLLGSVLLHGPLANPLIQRLTRAPRPASPAASEAAIQDGPSQDPRH</sequence>
<feature type="transmembrane region" description="Helical" evidence="9">
    <location>
        <begin position="361"/>
        <end position="381"/>
    </location>
</feature>
<evidence type="ECO:0000256" key="4">
    <source>
        <dbReference type="ARBA" id="ARBA00022692"/>
    </source>
</evidence>
<keyword evidence="2" id="KW-0813">Transport</keyword>
<gene>
    <name evidence="11" type="ORF">FHR75_003972</name>
</gene>
<dbReference type="GO" id="GO:0005886">
    <property type="term" value="C:plasma membrane"/>
    <property type="evidence" value="ECO:0007669"/>
    <property type="project" value="UniProtKB-SubCell"/>
</dbReference>
<keyword evidence="7 9" id="KW-0472">Membrane</keyword>
<dbReference type="InterPro" id="IPR006153">
    <property type="entry name" value="Cation/H_exchanger_TM"/>
</dbReference>
<evidence type="ECO:0000256" key="6">
    <source>
        <dbReference type="ARBA" id="ARBA00023065"/>
    </source>
</evidence>
<feature type="compositionally biased region" description="Low complexity" evidence="8">
    <location>
        <begin position="423"/>
        <end position="433"/>
    </location>
</feature>
<evidence type="ECO:0000256" key="9">
    <source>
        <dbReference type="SAM" id="Phobius"/>
    </source>
</evidence>
<feature type="transmembrane region" description="Helical" evidence="9">
    <location>
        <begin position="234"/>
        <end position="250"/>
    </location>
</feature>
<evidence type="ECO:0000259" key="10">
    <source>
        <dbReference type="Pfam" id="PF00999"/>
    </source>
</evidence>
<keyword evidence="3" id="KW-0050">Antiport</keyword>
<keyword evidence="4 9" id="KW-0812">Transmembrane</keyword>
<protein>
    <submittedName>
        <fullName evidence="11">NhaP-type Na+/H+ or K+/H+ antiporter</fullName>
    </submittedName>
</protein>